<sequence length="119" mass="12814">MPGWRSGWAPALGSANPPFKIKSTSSPSATNSHKLSGLTKPEIQSFTVLKVRNQTVGKAVLPLETLGENLFLLLLASSGCWHSLACGCITLMSAAMVTWSYMIFCVYLNFSASLLQGYL</sequence>
<evidence type="ECO:0000313" key="3">
    <source>
        <dbReference type="EMBL" id="CAD7677731.1"/>
    </source>
</evidence>
<evidence type="ECO:0000256" key="2">
    <source>
        <dbReference type="SAM" id="Phobius"/>
    </source>
</evidence>
<evidence type="ECO:0000313" key="4">
    <source>
        <dbReference type="Proteomes" id="UP000645828"/>
    </source>
</evidence>
<evidence type="ECO:0000256" key="1">
    <source>
        <dbReference type="SAM" id="MobiDB-lite"/>
    </source>
</evidence>
<feature type="transmembrane region" description="Helical" evidence="2">
    <location>
        <begin position="99"/>
        <end position="118"/>
    </location>
</feature>
<protein>
    <submittedName>
        <fullName evidence="3">(raccoon dog) hypothetical protein</fullName>
    </submittedName>
</protein>
<keyword evidence="2" id="KW-1133">Transmembrane helix</keyword>
<name>A0A811YJS4_NYCPR</name>
<dbReference type="EMBL" id="CAJHUB010000680">
    <property type="protein sequence ID" value="CAD7677731.1"/>
    <property type="molecule type" value="Genomic_DNA"/>
</dbReference>
<keyword evidence="2" id="KW-0472">Membrane</keyword>
<keyword evidence="4" id="KW-1185">Reference proteome</keyword>
<organism evidence="3 4">
    <name type="scientific">Nyctereutes procyonoides</name>
    <name type="common">Raccoon dog</name>
    <name type="synonym">Canis procyonoides</name>
    <dbReference type="NCBI Taxonomy" id="34880"/>
    <lineage>
        <taxon>Eukaryota</taxon>
        <taxon>Metazoa</taxon>
        <taxon>Chordata</taxon>
        <taxon>Craniata</taxon>
        <taxon>Vertebrata</taxon>
        <taxon>Euteleostomi</taxon>
        <taxon>Mammalia</taxon>
        <taxon>Eutheria</taxon>
        <taxon>Laurasiatheria</taxon>
        <taxon>Carnivora</taxon>
        <taxon>Caniformia</taxon>
        <taxon>Canidae</taxon>
        <taxon>Nyctereutes</taxon>
    </lineage>
</organism>
<proteinExistence type="predicted"/>
<dbReference type="Proteomes" id="UP000645828">
    <property type="component" value="Unassembled WGS sequence"/>
</dbReference>
<feature type="region of interest" description="Disordered" evidence="1">
    <location>
        <begin position="1"/>
        <end position="36"/>
    </location>
</feature>
<comment type="caution">
    <text evidence="3">The sequence shown here is derived from an EMBL/GenBank/DDBJ whole genome shotgun (WGS) entry which is preliminary data.</text>
</comment>
<reference evidence="3" key="1">
    <citation type="submission" date="2020-12" db="EMBL/GenBank/DDBJ databases">
        <authorList>
            <consortium name="Molecular Ecology Group"/>
        </authorList>
    </citation>
    <scope>NUCLEOTIDE SEQUENCE</scope>
    <source>
        <strain evidence="3">TBG_1078</strain>
    </source>
</reference>
<accession>A0A811YJS4</accession>
<gene>
    <name evidence="3" type="ORF">NYPRO_LOCUS10529</name>
</gene>
<dbReference type="AlphaFoldDB" id="A0A811YJS4"/>
<keyword evidence="2" id="KW-0812">Transmembrane</keyword>
<feature type="compositionally biased region" description="Polar residues" evidence="1">
    <location>
        <begin position="22"/>
        <end position="34"/>
    </location>
</feature>